<feature type="signal peptide" evidence="3">
    <location>
        <begin position="1"/>
        <end position="19"/>
    </location>
</feature>
<name>A0A7S2RA73_9STRA</name>
<feature type="coiled-coil region" evidence="1">
    <location>
        <begin position="108"/>
        <end position="135"/>
    </location>
</feature>
<keyword evidence="3" id="KW-0732">Signal</keyword>
<dbReference type="EMBL" id="HBHI01010440">
    <property type="protein sequence ID" value="CAD9665158.1"/>
    <property type="molecule type" value="Transcribed_RNA"/>
</dbReference>
<organism evidence="4">
    <name type="scientific">Eucampia antarctica</name>
    <dbReference type="NCBI Taxonomy" id="49252"/>
    <lineage>
        <taxon>Eukaryota</taxon>
        <taxon>Sar</taxon>
        <taxon>Stramenopiles</taxon>
        <taxon>Ochrophyta</taxon>
        <taxon>Bacillariophyta</taxon>
        <taxon>Mediophyceae</taxon>
        <taxon>Biddulphiophycidae</taxon>
        <taxon>Hemiaulales</taxon>
        <taxon>Hemiaulaceae</taxon>
        <taxon>Eucampia</taxon>
    </lineage>
</organism>
<keyword evidence="1" id="KW-0175">Coiled coil</keyword>
<evidence type="ECO:0000256" key="2">
    <source>
        <dbReference type="SAM" id="MobiDB-lite"/>
    </source>
</evidence>
<sequence>MKFCIKAVAIVTIINVGHAFVPNSVPFSISRRAVPALLKVQHTSSYGKKKFLFSSAGQNDEAADEEEEAKPVNPYQDPNYPDLEFVNYDDPEYAVDQGVSDGEYYDPLAARMIEKEATEEAIEEMREERRRKNDEFQFETYFASVLRNGEEFKGEWEVFKSSTFLPGFADKEEENGPQLMKGRKIIRTVSGGKKVKVPTDSDFRVDGERIVHTERVATAEDYDDDFEDTEEVSEQHANAVEEILSNHYWPEEMSSYEFRGPAGTMCVGNAYTICDSIPLSNAENNDGSHDGPFSEMRAELGIQYKRMRFRVKLDYRVKGYGHEEKQQNGGKGMNDKEYPLLQLYSLVVCRETVERWPRYENKNVDDSGTAALFCPPGANGGLYDPPPVGSDEQSMQYTMLDLEGGATLLFPHKIDQDPVSHDGNGWVTSLDWTPGRIRFQADRKISSGVGLKGLRTLELTEVEASNADTWRPKDGGQNMIQ</sequence>
<dbReference type="AlphaFoldDB" id="A0A7S2RA73"/>
<protein>
    <recommendedName>
        <fullName evidence="5">Plastid lipid-associated protein/fibrillin conserved domain-containing protein</fullName>
    </recommendedName>
</protein>
<evidence type="ECO:0000256" key="1">
    <source>
        <dbReference type="SAM" id="Coils"/>
    </source>
</evidence>
<proteinExistence type="predicted"/>
<gene>
    <name evidence="4" type="ORF">EANT1437_LOCUS5357</name>
</gene>
<feature type="chain" id="PRO_5030906959" description="Plastid lipid-associated protein/fibrillin conserved domain-containing protein" evidence="3">
    <location>
        <begin position="20"/>
        <end position="481"/>
    </location>
</feature>
<evidence type="ECO:0008006" key="5">
    <source>
        <dbReference type="Google" id="ProtNLM"/>
    </source>
</evidence>
<accession>A0A7S2RA73</accession>
<feature type="region of interest" description="Disordered" evidence="2">
    <location>
        <begin position="57"/>
        <end position="81"/>
    </location>
</feature>
<reference evidence="4" key="1">
    <citation type="submission" date="2021-01" db="EMBL/GenBank/DDBJ databases">
        <authorList>
            <person name="Corre E."/>
            <person name="Pelletier E."/>
            <person name="Niang G."/>
            <person name="Scheremetjew M."/>
            <person name="Finn R."/>
            <person name="Kale V."/>
            <person name="Holt S."/>
            <person name="Cochrane G."/>
            <person name="Meng A."/>
            <person name="Brown T."/>
            <person name="Cohen L."/>
        </authorList>
    </citation>
    <scope>NUCLEOTIDE SEQUENCE</scope>
    <source>
        <strain evidence="4">CCMP1452</strain>
    </source>
</reference>
<evidence type="ECO:0000256" key="3">
    <source>
        <dbReference type="SAM" id="SignalP"/>
    </source>
</evidence>
<evidence type="ECO:0000313" key="4">
    <source>
        <dbReference type="EMBL" id="CAD9665158.1"/>
    </source>
</evidence>